<keyword evidence="7" id="KW-0032">Aminotransferase</keyword>
<keyword evidence="4" id="KW-0238">DNA-binding</keyword>
<organism evidence="7 8">
    <name type="scientific">Flaviaesturariibacter amylovorans</name>
    <dbReference type="NCBI Taxonomy" id="1084520"/>
    <lineage>
        <taxon>Bacteria</taxon>
        <taxon>Pseudomonadati</taxon>
        <taxon>Bacteroidota</taxon>
        <taxon>Chitinophagia</taxon>
        <taxon>Chitinophagales</taxon>
        <taxon>Chitinophagaceae</taxon>
        <taxon>Flaviaestuariibacter</taxon>
    </lineage>
</organism>
<accession>A0ABP8H805</accession>
<dbReference type="CDD" id="cd00609">
    <property type="entry name" value="AAT_like"/>
    <property type="match status" value="1"/>
</dbReference>
<dbReference type="SUPFAM" id="SSF46785">
    <property type="entry name" value="Winged helix' DNA-binding domain"/>
    <property type="match status" value="1"/>
</dbReference>
<dbReference type="InterPro" id="IPR000524">
    <property type="entry name" value="Tscrpt_reg_HTH_GntR"/>
</dbReference>
<keyword evidence="7" id="KW-0808">Transferase</keyword>
<dbReference type="InterPro" id="IPR036388">
    <property type="entry name" value="WH-like_DNA-bd_sf"/>
</dbReference>
<keyword evidence="3" id="KW-0805">Transcription regulation</keyword>
<dbReference type="InterPro" id="IPR036390">
    <property type="entry name" value="WH_DNA-bd_sf"/>
</dbReference>
<keyword evidence="8" id="KW-1185">Reference proteome</keyword>
<evidence type="ECO:0000256" key="1">
    <source>
        <dbReference type="ARBA" id="ARBA00005384"/>
    </source>
</evidence>
<comment type="caution">
    <text evidence="7">The sequence shown here is derived from an EMBL/GenBank/DDBJ whole genome shotgun (WGS) entry which is preliminary data.</text>
</comment>
<evidence type="ECO:0000259" key="6">
    <source>
        <dbReference type="PROSITE" id="PS50949"/>
    </source>
</evidence>
<dbReference type="Pfam" id="PF00155">
    <property type="entry name" value="Aminotran_1_2"/>
    <property type="match status" value="1"/>
</dbReference>
<sequence>MAVLSPSRTDFRYLQLSRSIEQQIRDGVWKCGDKLPSVRSLCREQGISMSTVLQAYLELEKKALIESRPQSGYYVSYWHRQLPPVPGASQPSALSEVSEPDDMIRKVYSQLGREGLVPLSLSVPCDALLPVAKLNKAMIAAMRELPGSGTGYEEVQGYRPLRRQVARWSLSWQGHLNEEDIVTTAGCMNALSLSLMTLTRAGDTIAVESPVYFGILQLARSLGLHVLELPTHPQTGVEPDALRAAVKGGKVKVCLLVPNFNNPLGSCMPDAHKKEVVEILEYYGVPLIEDDLYGDVYFGDARPRSCKSYDESGNVLWCGSVSKTLAPGYRVGWVAPGRHKEALIRLKHYHSIASATLPQAVIASFLENGRYEHHLRRLRSTLQANAFQFIRAVSRYFPEGTRVSRPQGGFVLWVELDPRVQTASLYDAAIRQGISITPGRMFTLQQQYHHCMRLSYGHIWNAELDNTLKRLGRLVHLELGA</sequence>
<keyword evidence="5" id="KW-0804">Transcription</keyword>
<evidence type="ECO:0000256" key="2">
    <source>
        <dbReference type="ARBA" id="ARBA00022898"/>
    </source>
</evidence>
<dbReference type="EMBL" id="BAABGY010000008">
    <property type="protein sequence ID" value="GAA4335665.1"/>
    <property type="molecule type" value="Genomic_DNA"/>
</dbReference>
<protein>
    <submittedName>
        <fullName evidence="7">PLP-dependent aminotransferase family protein</fullName>
    </submittedName>
</protein>
<dbReference type="SUPFAM" id="SSF53383">
    <property type="entry name" value="PLP-dependent transferases"/>
    <property type="match status" value="1"/>
</dbReference>
<gene>
    <name evidence="7" type="ORF">GCM10023184_30630</name>
</gene>
<dbReference type="Gene3D" id="3.40.640.10">
    <property type="entry name" value="Type I PLP-dependent aspartate aminotransferase-like (Major domain)"/>
    <property type="match status" value="1"/>
</dbReference>
<proteinExistence type="inferred from homology"/>
<reference evidence="8" key="1">
    <citation type="journal article" date="2019" name="Int. J. Syst. Evol. Microbiol.">
        <title>The Global Catalogue of Microorganisms (GCM) 10K type strain sequencing project: providing services to taxonomists for standard genome sequencing and annotation.</title>
        <authorList>
            <consortium name="The Broad Institute Genomics Platform"/>
            <consortium name="The Broad Institute Genome Sequencing Center for Infectious Disease"/>
            <person name="Wu L."/>
            <person name="Ma J."/>
        </authorList>
    </citation>
    <scope>NUCLEOTIDE SEQUENCE [LARGE SCALE GENOMIC DNA]</scope>
    <source>
        <strain evidence="8">JCM 17919</strain>
    </source>
</reference>
<dbReference type="Pfam" id="PF00392">
    <property type="entry name" value="GntR"/>
    <property type="match status" value="1"/>
</dbReference>
<dbReference type="Gene3D" id="1.10.10.10">
    <property type="entry name" value="Winged helix-like DNA-binding domain superfamily/Winged helix DNA-binding domain"/>
    <property type="match status" value="1"/>
</dbReference>
<dbReference type="InterPro" id="IPR015421">
    <property type="entry name" value="PyrdxlP-dep_Trfase_major"/>
</dbReference>
<dbReference type="PROSITE" id="PS50949">
    <property type="entry name" value="HTH_GNTR"/>
    <property type="match status" value="1"/>
</dbReference>
<dbReference type="PANTHER" id="PTHR46577">
    <property type="entry name" value="HTH-TYPE TRANSCRIPTIONAL REGULATORY PROTEIN GABR"/>
    <property type="match status" value="1"/>
</dbReference>
<dbReference type="InterPro" id="IPR051446">
    <property type="entry name" value="HTH_trans_reg/aminotransferase"/>
</dbReference>
<keyword evidence="2" id="KW-0663">Pyridoxal phosphate</keyword>
<dbReference type="GO" id="GO:0008483">
    <property type="term" value="F:transaminase activity"/>
    <property type="evidence" value="ECO:0007669"/>
    <property type="project" value="UniProtKB-KW"/>
</dbReference>
<dbReference type="SMART" id="SM00345">
    <property type="entry name" value="HTH_GNTR"/>
    <property type="match status" value="1"/>
</dbReference>
<dbReference type="InterPro" id="IPR015422">
    <property type="entry name" value="PyrdxlP-dep_Trfase_small"/>
</dbReference>
<comment type="similarity">
    <text evidence="1">In the C-terminal section; belongs to the class-I pyridoxal-phosphate-dependent aminotransferase family.</text>
</comment>
<dbReference type="PANTHER" id="PTHR46577:SF2">
    <property type="entry name" value="TRANSCRIPTIONAL REGULATORY PROTEIN"/>
    <property type="match status" value="1"/>
</dbReference>
<name>A0ABP8H805_9BACT</name>
<dbReference type="InterPro" id="IPR004839">
    <property type="entry name" value="Aminotransferase_I/II_large"/>
</dbReference>
<dbReference type="Proteomes" id="UP001501725">
    <property type="component" value="Unassembled WGS sequence"/>
</dbReference>
<evidence type="ECO:0000313" key="8">
    <source>
        <dbReference type="Proteomes" id="UP001501725"/>
    </source>
</evidence>
<evidence type="ECO:0000313" key="7">
    <source>
        <dbReference type="EMBL" id="GAA4335665.1"/>
    </source>
</evidence>
<dbReference type="RefSeq" id="WP_345256627.1">
    <property type="nucleotide sequence ID" value="NZ_BAABGY010000008.1"/>
</dbReference>
<dbReference type="Gene3D" id="3.90.1150.10">
    <property type="entry name" value="Aspartate Aminotransferase, domain 1"/>
    <property type="match status" value="1"/>
</dbReference>
<feature type="domain" description="HTH gntR-type" evidence="6">
    <location>
        <begin position="10"/>
        <end position="78"/>
    </location>
</feature>
<dbReference type="CDD" id="cd07377">
    <property type="entry name" value="WHTH_GntR"/>
    <property type="match status" value="1"/>
</dbReference>
<evidence type="ECO:0000256" key="5">
    <source>
        <dbReference type="ARBA" id="ARBA00023163"/>
    </source>
</evidence>
<dbReference type="InterPro" id="IPR015424">
    <property type="entry name" value="PyrdxlP-dep_Trfase"/>
</dbReference>
<evidence type="ECO:0000256" key="3">
    <source>
        <dbReference type="ARBA" id="ARBA00023015"/>
    </source>
</evidence>
<evidence type="ECO:0000256" key="4">
    <source>
        <dbReference type="ARBA" id="ARBA00023125"/>
    </source>
</evidence>